<dbReference type="RefSeq" id="WP_005672547.1">
    <property type="nucleotide sequence ID" value="NZ_CP146288.1"/>
</dbReference>
<dbReference type="NCBIfam" id="TIGR00131">
    <property type="entry name" value="gal_kin"/>
    <property type="match status" value="1"/>
</dbReference>
<evidence type="ECO:0000256" key="11">
    <source>
        <dbReference type="HAMAP-Rule" id="MF_00246"/>
    </source>
</evidence>
<dbReference type="InterPro" id="IPR014721">
    <property type="entry name" value="Ribsml_uS5_D2-typ_fold_subgr"/>
</dbReference>
<feature type="site" description="Transition state stabilizer" evidence="11">
    <location>
        <position position="35"/>
    </location>
</feature>
<comment type="function">
    <text evidence="11">Catalyzes the transfer of the gamma-phosphate of ATP to D-galactose to form alpha-D-galactose-1-phosphate (Gal-1-P).</text>
</comment>
<dbReference type="SUPFAM" id="SSF55060">
    <property type="entry name" value="GHMP Kinase, C-terminal domain"/>
    <property type="match status" value="1"/>
</dbReference>
<dbReference type="EMBL" id="AEQP01000002">
    <property type="protein sequence ID" value="EFV95617.1"/>
    <property type="molecule type" value="Genomic_DNA"/>
</dbReference>
<dbReference type="InterPro" id="IPR020568">
    <property type="entry name" value="Ribosomal_Su5_D2-typ_SF"/>
</dbReference>
<accession>E7RV13</accession>
<dbReference type="PIRSF" id="PIRSF000530">
    <property type="entry name" value="Galactokinase"/>
    <property type="match status" value="1"/>
</dbReference>
<dbReference type="GO" id="GO:0006012">
    <property type="term" value="P:galactose metabolic process"/>
    <property type="evidence" value="ECO:0007669"/>
    <property type="project" value="UniProtKB-UniRule"/>
</dbReference>
<proteinExistence type="inferred from homology"/>
<keyword evidence="5 11" id="KW-0547">Nucleotide-binding</keyword>
<evidence type="ECO:0000313" key="17">
    <source>
        <dbReference type="Proteomes" id="UP000011021"/>
    </source>
</evidence>
<evidence type="ECO:0000256" key="10">
    <source>
        <dbReference type="ARBA" id="ARBA00023277"/>
    </source>
</evidence>
<dbReference type="PROSITE" id="PS00627">
    <property type="entry name" value="GHMP_KINASES_ATP"/>
    <property type="match status" value="1"/>
</dbReference>
<evidence type="ECO:0000256" key="1">
    <source>
        <dbReference type="ARBA" id="ARBA00006566"/>
    </source>
</evidence>
<dbReference type="GO" id="GO:0004335">
    <property type="term" value="F:galactokinase activity"/>
    <property type="evidence" value="ECO:0007669"/>
    <property type="project" value="UniProtKB-UniRule"/>
</dbReference>
<feature type="domain" description="GHMP kinase C-terminal" evidence="14">
    <location>
        <begin position="286"/>
        <end position="368"/>
    </location>
</feature>
<dbReference type="InterPro" id="IPR013750">
    <property type="entry name" value="GHMP_kinase_C_dom"/>
</dbReference>
<organism evidence="16 17">
    <name type="scientific">Lautropia mirabilis ATCC 51599</name>
    <dbReference type="NCBI Taxonomy" id="887898"/>
    <lineage>
        <taxon>Bacteria</taxon>
        <taxon>Pseudomonadati</taxon>
        <taxon>Pseudomonadota</taxon>
        <taxon>Betaproteobacteria</taxon>
        <taxon>Burkholderiales</taxon>
        <taxon>Burkholderiaceae</taxon>
        <taxon>Lautropia</taxon>
    </lineage>
</organism>
<dbReference type="SUPFAM" id="SSF54211">
    <property type="entry name" value="Ribosomal protein S5 domain 2-like"/>
    <property type="match status" value="1"/>
</dbReference>
<feature type="binding site" evidence="11">
    <location>
        <position position="230"/>
    </location>
    <ligand>
        <name>substrate</name>
    </ligand>
</feature>
<dbReference type="InterPro" id="IPR019741">
    <property type="entry name" value="Galactokinase_CS"/>
</dbReference>
<dbReference type="PROSITE" id="PS00106">
    <property type="entry name" value="GALACTOKINASE"/>
    <property type="match status" value="1"/>
</dbReference>
<dbReference type="EC" id="2.7.1.6" evidence="11 12"/>
<gene>
    <name evidence="11 16" type="primary">galK</name>
    <name evidence="16" type="ORF">HMPREF0551_0525</name>
</gene>
<comment type="similarity">
    <text evidence="1 11">Belongs to the GHMP kinase family. GalK subfamily.</text>
</comment>
<comment type="catalytic activity">
    <reaction evidence="11">
        <text>alpha-D-galactose + ATP = alpha-D-galactose 1-phosphate + ADP + H(+)</text>
        <dbReference type="Rhea" id="RHEA:13553"/>
        <dbReference type="ChEBI" id="CHEBI:15378"/>
        <dbReference type="ChEBI" id="CHEBI:28061"/>
        <dbReference type="ChEBI" id="CHEBI:30616"/>
        <dbReference type="ChEBI" id="CHEBI:58336"/>
        <dbReference type="ChEBI" id="CHEBI:456216"/>
        <dbReference type="EC" id="2.7.1.6"/>
    </reaction>
</comment>
<dbReference type="InterPro" id="IPR019539">
    <property type="entry name" value="GalKase_N"/>
</dbReference>
<dbReference type="GO" id="GO:0005524">
    <property type="term" value="F:ATP binding"/>
    <property type="evidence" value="ECO:0007669"/>
    <property type="project" value="UniProtKB-UniRule"/>
</dbReference>
<feature type="active site" description="Proton acceptor" evidence="11">
    <location>
        <position position="181"/>
    </location>
</feature>
<comment type="subcellular location">
    <subcellularLocation>
        <location evidence="11">Cytoplasm</location>
    </subcellularLocation>
</comment>
<dbReference type="FunFam" id="3.30.70.890:FF:000001">
    <property type="entry name" value="Galactokinase"/>
    <property type="match status" value="1"/>
</dbReference>
<dbReference type="InterPro" id="IPR006206">
    <property type="entry name" value="Mevalonate/galactokinase"/>
</dbReference>
<keyword evidence="9 11" id="KW-0299">Galactose metabolism</keyword>
<dbReference type="Gene3D" id="3.30.230.10">
    <property type="match status" value="1"/>
</dbReference>
<evidence type="ECO:0000259" key="13">
    <source>
        <dbReference type="Pfam" id="PF00288"/>
    </source>
</evidence>
<dbReference type="GO" id="GO:0000287">
    <property type="term" value="F:magnesium ion binding"/>
    <property type="evidence" value="ECO:0007669"/>
    <property type="project" value="UniProtKB-UniRule"/>
</dbReference>
<dbReference type="PRINTS" id="PR00473">
    <property type="entry name" value="GALCTOKINASE"/>
</dbReference>
<dbReference type="InterPro" id="IPR036554">
    <property type="entry name" value="GHMP_kinase_C_sf"/>
</dbReference>
<evidence type="ECO:0000256" key="2">
    <source>
        <dbReference type="ARBA" id="ARBA00022490"/>
    </source>
</evidence>
<keyword evidence="3 11" id="KW-0808">Transferase</keyword>
<dbReference type="eggNOG" id="COG0153">
    <property type="taxonomic scope" value="Bacteria"/>
</dbReference>
<dbReference type="STRING" id="887898.HMPREF0551_0525"/>
<comment type="pathway">
    <text evidence="11">Carbohydrate metabolism; galactose metabolism.</text>
</comment>
<feature type="binding site" evidence="11">
    <location>
        <begin position="41"/>
        <end position="44"/>
    </location>
    <ligand>
        <name>substrate</name>
    </ligand>
</feature>
<keyword evidence="10 11" id="KW-0119">Carbohydrate metabolism</keyword>
<dbReference type="GO" id="GO:0005829">
    <property type="term" value="C:cytosol"/>
    <property type="evidence" value="ECO:0007669"/>
    <property type="project" value="TreeGrafter"/>
</dbReference>
<dbReference type="PANTHER" id="PTHR10457:SF7">
    <property type="entry name" value="GALACTOKINASE-RELATED"/>
    <property type="match status" value="1"/>
</dbReference>
<evidence type="ECO:0000259" key="15">
    <source>
        <dbReference type="Pfam" id="PF10509"/>
    </source>
</evidence>
<dbReference type="HOGENOM" id="CLU_017814_2_1_4"/>
<dbReference type="PRINTS" id="PR00959">
    <property type="entry name" value="MEVGALKINASE"/>
</dbReference>
<evidence type="ECO:0000256" key="7">
    <source>
        <dbReference type="ARBA" id="ARBA00022840"/>
    </source>
</evidence>
<dbReference type="Pfam" id="PF10509">
    <property type="entry name" value="GalKase_gal_bdg"/>
    <property type="match status" value="1"/>
</dbReference>
<dbReference type="InterPro" id="IPR022963">
    <property type="entry name" value="Galactokinase_bac"/>
</dbReference>
<dbReference type="HAMAP" id="MF_00246">
    <property type="entry name" value="Galactokinase"/>
    <property type="match status" value="1"/>
</dbReference>
<dbReference type="Pfam" id="PF08544">
    <property type="entry name" value="GHMP_kinases_C"/>
    <property type="match status" value="1"/>
</dbReference>
<dbReference type="InterPro" id="IPR000705">
    <property type="entry name" value="Galactokinase"/>
</dbReference>
<keyword evidence="8 11" id="KW-0460">Magnesium</keyword>
<protein>
    <recommendedName>
        <fullName evidence="11 12">Galactokinase</fullName>
        <ecNumber evidence="11 12">2.7.1.6</ecNumber>
    </recommendedName>
    <alternativeName>
        <fullName evidence="11">Galactose kinase</fullName>
    </alternativeName>
</protein>
<comment type="caution">
    <text evidence="16">The sequence shown here is derived from an EMBL/GenBank/DDBJ whole genome shotgun (WGS) entry which is preliminary data.</text>
</comment>
<evidence type="ECO:0000256" key="12">
    <source>
        <dbReference type="NCBIfam" id="TIGR00131"/>
    </source>
</evidence>
<comment type="caution">
    <text evidence="11">Lacks conserved residue(s) required for the propagation of feature annotation.</text>
</comment>
<evidence type="ECO:0000256" key="8">
    <source>
        <dbReference type="ARBA" id="ARBA00022842"/>
    </source>
</evidence>
<dbReference type="Proteomes" id="UP000011021">
    <property type="component" value="Unassembled WGS sequence"/>
</dbReference>
<feature type="domain" description="GHMP kinase N-terminal" evidence="13">
    <location>
        <begin position="100"/>
        <end position="189"/>
    </location>
</feature>
<keyword evidence="4 11" id="KW-0479">Metal-binding</keyword>
<evidence type="ECO:0000256" key="9">
    <source>
        <dbReference type="ARBA" id="ARBA00023144"/>
    </source>
</evidence>
<dbReference type="FunFam" id="3.30.230.10:FF:000017">
    <property type="entry name" value="Galactokinase"/>
    <property type="match status" value="1"/>
</dbReference>
<keyword evidence="6 11" id="KW-0418">Kinase</keyword>
<feature type="binding site" evidence="11">
    <location>
        <position position="137"/>
    </location>
    <ligand>
        <name>Mg(2+)</name>
        <dbReference type="ChEBI" id="CHEBI:18420"/>
    </ligand>
</feature>
<dbReference type="AlphaFoldDB" id="E7RV13"/>
<evidence type="ECO:0000256" key="5">
    <source>
        <dbReference type="ARBA" id="ARBA00022741"/>
    </source>
</evidence>
<dbReference type="NCBIfam" id="NF003472">
    <property type="entry name" value="PRK05101.1"/>
    <property type="match status" value="1"/>
</dbReference>
<evidence type="ECO:0000313" key="16">
    <source>
        <dbReference type="EMBL" id="EFV95617.1"/>
    </source>
</evidence>
<dbReference type="PANTHER" id="PTHR10457">
    <property type="entry name" value="MEVALONATE KINASE/GALACTOKINASE"/>
    <property type="match status" value="1"/>
</dbReference>
<keyword evidence="2 11" id="KW-0963">Cytoplasm</keyword>
<evidence type="ECO:0000256" key="4">
    <source>
        <dbReference type="ARBA" id="ARBA00022723"/>
    </source>
</evidence>
<dbReference type="UniPathway" id="UPA00214"/>
<keyword evidence="7 11" id="KW-0067">ATP-binding</keyword>
<dbReference type="InterPro" id="IPR006204">
    <property type="entry name" value="GHMP_kinase_N_dom"/>
</dbReference>
<evidence type="ECO:0000259" key="14">
    <source>
        <dbReference type="Pfam" id="PF08544"/>
    </source>
</evidence>
<feature type="binding site" evidence="11">
    <location>
        <position position="169"/>
    </location>
    <ligand>
        <name>Mg(2+)</name>
        <dbReference type="ChEBI" id="CHEBI:18420"/>
    </ligand>
</feature>
<evidence type="ECO:0000256" key="6">
    <source>
        <dbReference type="ARBA" id="ARBA00022777"/>
    </source>
</evidence>
<keyword evidence="17" id="KW-1185">Reference proteome</keyword>
<dbReference type="Pfam" id="PF00288">
    <property type="entry name" value="GHMP_kinases_N"/>
    <property type="match status" value="1"/>
</dbReference>
<feature type="domain" description="Galactokinase N-terminal" evidence="15">
    <location>
        <begin position="24"/>
        <end position="65"/>
    </location>
</feature>
<name>E7RV13_9BURK</name>
<dbReference type="InterPro" id="IPR006203">
    <property type="entry name" value="GHMP_knse_ATP-bd_CS"/>
</dbReference>
<dbReference type="Gene3D" id="3.30.70.890">
    <property type="entry name" value="GHMP kinase, C-terminal domain"/>
    <property type="match status" value="1"/>
</dbReference>
<sequence>MSTCQPSAHAIKDTTALLKQELDATATHVIRAPGRVNLIGEHTDYNDGFVLPCAIDFATEVAIAPRTDNRIRVVAADYDNQRDEFAAGARPQHSDKGWANYIRGVVDVFIQRFGPLPHGLDMVVSGNVPQGAGLSSSAALEVAVGKALQTAFGLDASLRDIALLGQQAENEFVGCRCGIMDQFISALGKDGHALLIDCRSLETETAAIPDELRVMIIDSKVQRGLVGSEYNTRREQCEAAAAHFGVKALRDVDLAQLQAARDELDPLVYRRAHHVITENARTLAAAQALRAHDVERLSTLMAESHASMRDDFAITVPPIDALVEIISAVIGKRGGVRMTGGGFGGCVVALVPDSLVDEVTQAVQRDYPARSGGLVAQIHLCRAREGAHVL</sequence>
<reference evidence="16 17" key="1">
    <citation type="submission" date="2010-12" db="EMBL/GenBank/DDBJ databases">
        <authorList>
            <person name="Muzny D."/>
            <person name="Qin X."/>
            <person name="Deng J."/>
            <person name="Jiang H."/>
            <person name="Liu Y."/>
            <person name="Qu J."/>
            <person name="Song X.-Z."/>
            <person name="Zhang L."/>
            <person name="Thornton R."/>
            <person name="Coyle M."/>
            <person name="Francisco L."/>
            <person name="Jackson L."/>
            <person name="Javaid M."/>
            <person name="Korchina V."/>
            <person name="Kovar C."/>
            <person name="Mata R."/>
            <person name="Mathew T."/>
            <person name="Ngo R."/>
            <person name="Nguyen L."/>
            <person name="Nguyen N."/>
            <person name="Okwuonu G."/>
            <person name="Ongeri F."/>
            <person name="Pham C."/>
            <person name="Simmons D."/>
            <person name="Wilczek-Boney K."/>
            <person name="Hale W."/>
            <person name="Jakkamsetti A."/>
            <person name="Pham P."/>
            <person name="Ruth R."/>
            <person name="San Lucas F."/>
            <person name="Warren J."/>
            <person name="Zhang J."/>
            <person name="Zhao Z."/>
            <person name="Zhou C."/>
            <person name="Zhu D."/>
            <person name="Lee S."/>
            <person name="Bess C."/>
            <person name="Blankenburg K."/>
            <person name="Forbes L."/>
            <person name="Fu Q."/>
            <person name="Gubbala S."/>
            <person name="Hirani K."/>
            <person name="Jayaseelan J.C."/>
            <person name="Lara F."/>
            <person name="Munidasa M."/>
            <person name="Palculict T."/>
            <person name="Patil S."/>
            <person name="Pu L.-L."/>
            <person name="Saada N."/>
            <person name="Tang L."/>
            <person name="Weissenberger G."/>
            <person name="Zhu Y."/>
            <person name="Hemphill L."/>
            <person name="Shang Y."/>
            <person name="Youmans B."/>
            <person name="Ayvaz T."/>
            <person name="Ross M."/>
            <person name="Santibanez J."/>
            <person name="Aqrawi P."/>
            <person name="Gross S."/>
            <person name="Joshi V."/>
            <person name="Fowler G."/>
            <person name="Nazareth L."/>
            <person name="Reid J."/>
            <person name="Worley K."/>
            <person name="Petrosino J."/>
            <person name="Highlander S."/>
            <person name="Gibbs R."/>
        </authorList>
    </citation>
    <scope>NUCLEOTIDE SEQUENCE [LARGE SCALE GENOMIC DNA]</scope>
    <source>
        <strain evidence="16 17">ATCC 51599</strain>
    </source>
</reference>
<evidence type="ECO:0000256" key="3">
    <source>
        <dbReference type="ARBA" id="ARBA00022679"/>
    </source>
</evidence>
<feature type="binding site" evidence="11">
    <location>
        <begin position="131"/>
        <end position="137"/>
    </location>
    <ligand>
        <name>ATP</name>
        <dbReference type="ChEBI" id="CHEBI:30616"/>
    </ligand>
</feature>